<name>A0A9D0ZJS9_9FIRM</name>
<organism evidence="2 3">
    <name type="scientific">Candidatus Pullichristensenella stercorigallinarum</name>
    <dbReference type="NCBI Taxonomy" id="2840909"/>
    <lineage>
        <taxon>Bacteria</taxon>
        <taxon>Bacillati</taxon>
        <taxon>Bacillota</taxon>
        <taxon>Clostridia</taxon>
        <taxon>Candidatus Pullichristensenella</taxon>
    </lineage>
</organism>
<reference evidence="2" key="2">
    <citation type="journal article" date="2021" name="PeerJ">
        <title>Extensive microbial diversity within the chicken gut microbiome revealed by metagenomics and culture.</title>
        <authorList>
            <person name="Gilroy R."/>
            <person name="Ravi A."/>
            <person name="Getino M."/>
            <person name="Pursley I."/>
            <person name="Horton D.L."/>
            <person name="Alikhan N.F."/>
            <person name="Baker D."/>
            <person name="Gharbi K."/>
            <person name="Hall N."/>
            <person name="Watson M."/>
            <person name="Adriaenssens E.M."/>
            <person name="Foster-Nyarko E."/>
            <person name="Jarju S."/>
            <person name="Secka A."/>
            <person name="Antonio M."/>
            <person name="Oren A."/>
            <person name="Chaudhuri R.R."/>
            <person name="La Ragione R."/>
            <person name="Hildebrand F."/>
            <person name="Pallen M.J."/>
        </authorList>
    </citation>
    <scope>NUCLEOTIDE SEQUENCE</scope>
    <source>
        <strain evidence="2">ChiSjej6B24-2974</strain>
    </source>
</reference>
<keyword evidence="1" id="KW-0732">Signal</keyword>
<dbReference type="InterPro" id="IPR050490">
    <property type="entry name" value="Bact_solute-bd_prot1"/>
</dbReference>
<dbReference type="Gene3D" id="3.40.190.10">
    <property type="entry name" value="Periplasmic binding protein-like II"/>
    <property type="match status" value="1"/>
</dbReference>
<dbReference type="PANTHER" id="PTHR43649">
    <property type="entry name" value="ARABINOSE-BINDING PROTEIN-RELATED"/>
    <property type="match status" value="1"/>
</dbReference>
<gene>
    <name evidence="2" type="ORF">IAA52_01135</name>
</gene>
<comment type="caution">
    <text evidence="2">The sequence shown here is derived from an EMBL/GenBank/DDBJ whole genome shotgun (WGS) entry which is preliminary data.</text>
</comment>
<protein>
    <submittedName>
        <fullName evidence="2">Extracellular solute-binding protein</fullName>
    </submittedName>
</protein>
<evidence type="ECO:0000313" key="2">
    <source>
        <dbReference type="EMBL" id="HIQ81685.1"/>
    </source>
</evidence>
<dbReference type="InterPro" id="IPR006059">
    <property type="entry name" value="SBP"/>
</dbReference>
<sequence length="415" mass="45388">MKFRSMLAALLAVIFMICGVAMAETANPIEITIWHTFTDDQQVALQGFADAFNESQDQYEVIVQSQAYSGFEDTVYNAVANGVGPNIIFNYASTAADYIEGDLVVDMSQYINEDPEMKEIYDSLPEAIKAETVGFIDGGMYALPAVTTGPIFFYNKTIYDEMGFSAPTTWEELAEQAKAIYETYGIPGFAADSLTDLMTMLIMQSGNEYIDMENKCVLFDTESTREWLQWFGDNVQAGYFGLRPTGDYWSDDFNAKLVASYSGSCAGVPYIVPDGFEYDVAPLPNTITTAWYPSWNRGPIVFNQGEEANRGAYEFVKFFLQPDNNAQWAIAMNAISPYGTTQEQSEVYQEFAAEMPASLAAVQANLDAAGALPTISGSYAVREALEEAATMVAGGMSVEDALANCVATSNAAMQG</sequence>
<dbReference type="Proteomes" id="UP000824260">
    <property type="component" value="Unassembled WGS sequence"/>
</dbReference>
<reference evidence="2" key="1">
    <citation type="submission" date="2020-10" db="EMBL/GenBank/DDBJ databases">
        <authorList>
            <person name="Gilroy R."/>
        </authorList>
    </citation>
    <scope>NUCLEOTIDE SEQUENCE</scope>
    <source>
        <strain evidence="2">ChiSjej6B24-2974</strain>
    </source>
</reference>
<feature type="signal peptide" evidence="1">
    <location>
        <begin position="1"/>
        <end position="23"/>
    </location>
</feature>
<evidence type="ECO:0000256" key="1">
    <source>
        <dbReference type="SAM" id="SignalP"/>
    </source>
</evidence>
<feature type="chain" id="PRO_5038483579" evidence="1">
    <location>
        <begin position="24"/>
        <end position="415"/>
    </location>
</feature>
<dbReference type="EMBL" id="DVFZ01000013">
    <property type="protein sequence ID" value="HIQ81685.1"/>
    <property type="molecule type" value="Genomic_DNA"/>
</dbReference>
<dbReference type="PANTHER" id="PTHR43649:SF12">
    <property type="entry name" value="DIACETYLCHITOBIOSE BINDING PROTEIN DASA"/>
    <property type="match status" value="1"/>
</dbReference>
<proteinExistence type="predicted"/>
<dbReference type="SUPFAM" id="SSF53850">
    <property type="entry name" value="Periplasmic binding protein-like II"/>
    <property type="match status" value="1"/>
</dbReference>
<dbReference type="AlphaFoldDB" id="A0A9D0ZJS9"/>
<dbReference type="Pfam" id="PF13416">
    <property type="entry name" value="SBP_bac_8"/>
    <property type="match status" value="1"/>
</dbReference>
<evidence type="ECO:0000313" key="3">
    <source>
        <dbReference type="Proteomes" id="UP000824260"/>
    </source>
</evidence>
<accession>A0A9D0ZJS9</accession>